<accession>A0ABR1VKC4</accession>
<gene>
    <name evidence="2" type="ORF">PG996_005011</name>
</gene>
<evidence type="ECO:0008006" key="4">
    <source>
        <dbReference type="Google" id="ProtNLM"/>
    </source>
</evidence>
<feature type="signal peptide" evidence="1">
    <location>
        <begin position="1"/>
        <end position="22"/>
    </location>
</feature>
<dbReference type="Proteomes" id="UP001446871">
    <property type="component" value="Unassembled WGS sequence"/>
</dbReference>
<evidence type="ECO:0000313" key="3">
    <source>
        <dbReference type="Proteomes" id="UP001446871"/>
    </source>
</evidence>
<dbReference type="EMBL" id="JAQQWM010000003">
    <property type="protein sequence ID" value="KAK8071663.1"/>
    <property type="molecule type" value="Genomic_DNA"/>
</dbReference>
<sequence length="229" mass="24916">MASTRLFISALLLLIFAILAAADGGFLDRGCNTTGDPWYLPDGLARTYCATHVCESNVETTLNLNLCIGVQQGQLVEQKGQTFSDSPTIQQWEGEMTNAILTGFFMNNSGNFGNICRNCSILDDYDIQCQCLDEDMGEWSYSNLGLNTGFVYNWFGYLSCFGQHQTEMPISYYCKDAGWQPDPNTADNCTSADVCGGKQVDAGHVSINADAATVNTATVDVWPTPSSTP</sequence>
<organism evidence="2 3">
    <name type="scientific">Apiospora saccharicola</name>
    <dbReference type="NCBI Taxonomy" id="335842"/>
    <lineage>
        <taxon>Eukaryota</taxon>
        <taxon>Fungi</taxon>
        <taxon>Dikarya</taxon>
        <taxon>Ascomycota</taxon>
        <taxon>Pezizomycotina</taxon>
        <taxon>Sordariomycetes</taxon>
        <taxon>Xylariomycetidae</taxon>
        <taxon>Amphisphaeriales</taxon>
        <taxon>Apiosporaceae</taxon>
        <taxon>Apiospora</taxon>
    </lineage>
</organism>
<evidence type="ECO:0000313" key="2">
    <source>
        <dbReference type="EMBL" id="KAK8071663.1"/>
    </source>
</evidence>
<dbReference type="InterPro" id="IPR036673">
    <property type="entry name" value="Cyanovirin-N_sf"/>
</dbReference>
<protein>
    <recommendedName>
        <fullName evidence="4">Cyanovirin-N domain-containing protein</fullName>
    </recommendedName>
</protein>
<dbReference type="Gene3D" id="2.30.60.10">
    <property type="entry name" value="Cyanovirin-N"/>
    <property type="match status" value="1"/>
</dbReference>
<keyword evidence="3" id="KW-1185">Reference proteome</keyword>
<reference evidence="2 3" key="1">
    <citation type="submission" date="2023-01" db="EMBL/GenBank/DDBJ databases">
        <title>Analysis of 21 Apiospora genomes using comparative genomics revels a genus with tremendous synthesis potential of carbohydrate active enzymes and secondary metabolites.</title>
        <authorList>
            <person name="Sorensen T."/>
        </authorList>
    </citation>
    <scope>NUCLEOTIDE SEQUENCE [LARGE SCALE GENOMIC DNA]</scope>
    <source>
        <strain evidence="2 3">CBS 83171</strain>
    </source>
</reference>
<feature type="chain" id="PRO_5045556724" description="Cyanovirin-N domain-containing protein" evidence="1">
    <location>
        <begin position="23"/>
        <end position="229"/>
    </location>
</feature>
<comment type="caution">
    <text evidence="2">The sequence shown here is derived from an EMBL/GenBank/DDBJ whole genome shotgun (WGS) entry which is preliminary data.</text>
</comment>
<evidence type="ECO:0000256" key="1">
    <source>
        <dbReference type="SAM" id="SignalP"/>
    </source>
</evidence>
<name>A0ABR1VKC4_9PEZI</name>
<proteinExistence type="predicted"/>
<keyword evidence="1" id="KW-0732">Signal</keyword>